<evidence type="ECO:0000313" key="2">
    <source>
        <dbReference type="EMBL" id="RCV89714.1"/>
    </source>
</evidence>
<dbReference type="AlphaFoldDB" id="A0A368TYA2"/>
<evidence type="ECO:0000256" key="1">
    <source>
        <dbReference type="SAM" id="MobiDB-lite"/>
    </source>
</evidence>
<comment type="caution">
    <text evidence="2">The sequence shown here is derived from an EMBL/GenBank/DDBJ whole genome shotgun (WGS) entry which is preliminary data.</text>
</comment>
<dbReference type="InterPro" id="IPR019289">
    <property type="entry name" value="Phage_tail_E/E"/>
</dbReference>
<feature type="region of interest" description="Disordered" evidence="1">
    <location>
        <begin position="1"/>
        <end position="20"/>
    </location>
</feature>
<protein>
    <submittedName>
        <fullName evidence="2">Phage tail assembly protein</fullName>
    </submittedName>
</protein>
<organism evidence="2 3">
    <name type="scientific">Billgrantia montanilacus</name>
    <dbReference type="NCBI Taxonomy" id="2282305"/>
    <lineage>
        <taxon>Bacteria</taxon>
        <taxon>Pseudomonadati</taxon>
        <taxon>Pseudomonadota</taxon>
        <taxon>Gammaproteobacteria</taxon>
        <taxon>Oceanospirillales</taxon>
        <taxon>Halomonadaceae</taxon>
        <taxon>Billgrantia</taxon>
    </lineage>
</organism>
<dbReference type="Proteomes" id="UP000252405">
    <property type="component" value="Unassembled WGS sequence"/>
</dbReference>
<dbReference type="RefSeq" id="WP_114478648.1">
    <property type="nucleotide sequence ID" value="NZ_QPII01000005.1"/>
</dbReference>
<sequence>MSEKAQAAEQVEAPAAELPAIPTETVTLDTPIQRGSKAVTEVTVRKPLSGALRGVALVDLLSMDTQSLQKVLPRITEPALTEAELRKLDPADLVQLGSKVSRFLLGKRAEQTDD</sequence>
<dbReference type="OrthoDB" id="7366507at2"/>
<reference evidence="2 3" key="1">
    <citation type="submission" date="2018-07" db="EMBL/GenBank/DDBJ databases">
        <title>Halomonas montanilacus sp. nov., isolated from Lake Pengyan on Tibetan Plateau.</title>
        <authorList>
            <person name="Lu H."/>
            <person name="Xing P."/>
            <person name="Wu Q."/>
        </authorList>
    </citation>
    <scope>NUCLEOTIDE SEQUENCE [LARGE SCALE GENOMIC DNA]</scope>
    <source>
        <strain evidence="2 3">PYC7W</strain>
    </source>
</reference>
<keyword evidence="3" id="KW-1185">Reference proteome</keyword>
<name>A0A368TYA2_9GAMM</name>
<accession>A0A368TYA2</accession>
<evidence type="ECO:0000313" key="3">
    <source>
        <dbReference type="Proteomes" id="UP000252405"/>
    </source>
</evidence>
<dbReference type="Pfam" id="PF10109">
    <property type="entry name" value="Phage_TAC_7"/>
    <property type="match status" value="1"/>
</dbReference>
<gene>
    <name evidence="2" type="ORF">DU505_08915</name>
</gene>
<dbReference type="EMBL" id="QPII01000005">
    <property type="protein sequence ID" value="RCV89714.1"/>
    <property type="molecule type" value="Genomic_DNA"/>
</dbReference>
<proteinExistence type="predicted"/>